<dbReference type="Proteomes" id="UP001497700">
    <property type="component" value="Unassembled WGS sequence"/>
</dbReference>
<organism evidence="1 2">
    <name type="scientific">Hypoxylon rubiginosum</name>
    <dbReference type="NCBI Taxonomy" id="110542"/>
    <lineage>
        <taxon>Eukaryota</taxon>
        <taxon>Fungi</taxon>
        <taxon>Dikarya</taxon>
        <taxon>Ascomycota</taxon>
        <taxon>Pezizomycotina</taxon>
        <taxon>Sordariomycetes</taxon>
        <taxon>Xylariomycetidae</taxon>
        <taxon>Xylariales</taxon>
        <taxon>Hypoxylaceae</taxon>
        <taxon>Hypoxylon</taxon>
    </lineage>
</organism>
<protein>
    <submittedName>
        <fullName evidence="1">2,6-dihydropseudooxynicotine hydrolase</fullName>
    </submittedName>
</protein>
<reference evidence="1 2" key="1">
    <citation type="journal article" date="2022" name="New Phytol.">
        <title>Ecological generalism drives hyperdiversity of secondary metabolite gene clusters in xylarialean endophytes.</title>
        <authorList>
            <person name="Franco M.E.E."/>
            <person name="Wisecaver J.H."/>
            <person name="Arnold A.E."/>
            <person name="Ju Y.M."/>
            <person name="Slot J.C."/>
            <person name="Ahrendt S."/>
            <person name="Moore L.P."/>
            <person name="Eastman K.E."/>
            <person name="Scott K."/>
            <person name="Konkel Z."/>
            <person name="Mondo S.J."/>
            <person name="Kuo A."/>
            <person name="Hayes R.D."/>
            <person name="Haridas S."/>
            <person name="Andreopoulos B."/>
            <person name="Riley R."/>
            <person name="LaButti K."/>
            <person name="Pangilinan J."/>
            <person name="Lipzen A."/>
            <person name="Amirebrahimi M."/>
            <person name="Yan J."/>
            <person name="Adam C."/>
            <person name="Keymanesh K."/>
            <person name="Ng V."/>
            <person name="Louie K."/>
            <person name="Northen T."/>
            <person name="Drula E."/>
            <person name="Henrissat B."/>
            <person name="Hsieh H.M."/>
            <person name="Youens-Clark K."/>
            <person name="Lutzoni F."/>
            <person name="Miadlikowska J."/>
            <person name="Eastwood D.C."/>
            <person name="Hamelin R.C."/>
            <person name="Grigoriev I.V."/>
            <person name="U'Ren J.M."/>
        </authorList>
    </citation>
    <scope>NUCLEOTIDE SEQUENCE [LARGE SCALE GENOMIC DNA]</scope>
    <source>
        <strain evidence="1 2">CBS 119005</strain>
    </source>
</reference>
<comment type="caution">
    <text evidence="1">The sequence shown here is derived from an EMBL/GenBank/DDBJ whole genome shotgun (WGS) entry which is preliminary data.</text>
</comment>
<accession>A0ACB9Z6Q7</accession>
<keyword evidence="1" id="KW-0378">Hydrolase</keyword>
<name>A0ACB9Z6Q7_9PEZI</name>
<dbReference type="EMBL" id="MU393450">
    <property type="protein sequence ID" value="KAI4867211.1"/>
    <property type="molecule type" value="Genomic_DNA"/>
</dbReference>
<keyword evidence="2" id="KW-1185">Reference proteome</keyword>
<evidence type="ECO:0000313" key="1">
    <source>
        <dbReference type="EMBL" id="KAI4867211.1"/>
    </source>
</evidence>
<sequence length="445" mass="49071">MKFLSLSQLSWLLFTCPTLVFGSPFTPDTPQKSHNIKRDNDTSPGSMVQLNADSDFHFEILRALSFAPYQGADIGEVLVAANQIVPGDFESFHDAFYDLANRVHDSAQAIDSARYPVSARNALFREAAYYRSADFFLHGNWTDPRIDSLWTQQLAAFDAAIKLLPTPGERVTLQGDGFEIPAVFYGSGLRGRRPTMLMCNGYDGAQEEMYHAVGEAVLQRGMNVITFEGPGQPTVRRQQGAGFIPEWEKVVTPVIDYALSRRDVDAHKIGLWGQSFAGYLAPRAAAFDHRLAAVVAFDGLYSFAQAVFDQFGPEVTALYESGDEETFNGIILSVLADPATPTTIRWAIEQGIWSFKSASPFEWATEVEKYTLDGIVQNITTPVFVAAAQEEKFFAGQAQILAEKLGDLATYHLFESIDGAGEHCSLGASVLSNQVVLDWFQDIIS</sequence>
<gene>
    <name evidence="1" type="ORF">F4820DRAFT_468253</name>
</gene>
<evidence type="ECO:0000313" key="2">
    <source>
        <dbReference type="Proteomes" id="UP001497700"/>
    </source>
</evidence>
<proteinExistence type="predicted"/>